<evidence type="ECO:0000313" key="1">
    <source>
        <dbReference type="EMBL" id="ARN24111.1"/>
    </source>
</evidence>
<name>A0A1W6LIK7_9BURK</name>
<dbReference type="EMBL" id="CP015118">
    <property type="protein sequence ID" value="ARN24111.1"/>
    <property type="molecule type" value="Genomic_DNA"/>
</dbReference>
<evidence type="ECO:0000313" key="2">
    <source>
        <dbReference type="Proteomes" id="UP000193427"/>
    </source>
</evidence>
<dbReference type="STRING" id="946333.A4W93_29145"/>
<dbReference type="Gene3D" id="3.40.50.1820">
    <property type="entry name" value="alpha/beta hydrolase"/>
    <property type="match status" value="1"/>
</dbReference>
<dbReference type="AlphaFoldDB" id="A0A1W6LIK7"/>
<organism evidence="1 2">
    <name type="scientific">Piscinibacter gummiphilus</name>
    <dbReference type="NCBI Taxonomy" id="946333"/>
    <lineage>
        <taxon>Bacteria</taxon>
        <taxon>Pseudomonadati</taxon>
        <taxon>Pseudomonadota</taxon>
        <taxon>Betaproteobacteria</taxon>
        <taxon>Burkholderiales</taxon>
        <taxon>Sphaerotilaceae</taxon>
        <taxon>Piscinibacter</taxon>
    </lineage>
</organism>
<accession>A0A1W6LIK7</accession>
<sequence>MAAAAATTFTLSACGGDDDPAPAEETRAQDSRVFTIKPTDATATTFAAVTGGDADSAESRRWAGVLGGSSYQIEVPKTWNGKLVMYAHGYAGTGTVVGVQTLGDGLRRHLLSLGYAWAASSYSKNFYDVRAGIEDTNALALEFPKIAAAKGLANPTPTKTFIIGHSMGGHIAAAAVEDETFATANHKVKYNGAVPMCGVTGDTELFDYLGAAQIAAHGLAGAATTPTTGWEGIKGAVGAKLFTAAALTPAGQYAFTADGLKWAAVMQNLTGGARPMFDLGVAGYYTTVVWSTFGGDGTVNGIYNRFGADTNRFTYRIDNDPVTSATLNAGAQKLTAAADYNRKRSDGLRWVPKVNGEFKVPVVTIHTLGDMYVPFSMEQIYRNRAEAKGNGGWLVQRAIRGIAHCDFSAAEQTEAFDAMVAWEAGGPRPAGDDVLTPTTVANPSYGCTFTRDAATANGDSADLVTLRNGLKVAKPCV</sequence>
<reference evidence="1 2" key="1">
    <citation type="submission" date="2016-04" db="EMBL/GenBank/DDBJ databases">
        <title>Complete genome sequence of natural rubber-degrading, novel Gram-negative bacterium, Rhizobacter gummiphilus strain NS21.</title>
        <authorList>
            <person name="Tabata M."/>
            <person name="Kasai D."/>
            <person name="Fukuda M."/>
        </authorList>
    </citation>
    <scope>NUCLEOTIDE SEQUENCE [LARGE SCALE GENOMIC DNA]</scope>
    <source>
        <strain evidence="1 2">NS21</strain>
    </source>
</reference>
<dbReference type="InterPro" id="IPR029058">
    <property type="entry name" value="AB_hydrolase_fold"/>
</dbReference>
<proteinExistence type="predicted"/>
<keyword evidence="2" id="KW-1185">Reference proteome</keyword>
<dbReference type="Proteomes" id="UP000193427">
    <property type="component" value="Chromosome"/>
</dbReference>
<dbReference type="KEGG" id="rgu:A4W93_29145"/>
<keyword evidence="1" id="KW-0378">Hydrolase</keyword>
<dbReference type="GO" id="GO:0016787">
    <property type="term" value="F:hydrolase activity"/>
    <property type="evidence" value="ECO:0007669"/>
    <property type="project" value="UniProtKB-KW"/>
</dbReference>
<gene>
    <name evidence="1" type="ORF">A4W93_29145</name>
</gene>
<dbReference type="SUPFAM" id="SSF53474">
    <property type="entry name" value="alpha/beta-Hydrolases"/>
    <property type="match status" value="1"/>
</dbReference>
<protein>
    <submittedName>
        <fullName evidence="1">Alpha/beta hydrolase</fullName>
    </submittedName>
</protein>